<feature type="transmembrane region" description="Helical" evidence="1">
    <location>
        <begin position="6"/>
        <end position="24"/>
    </location>
</feature>
<keyword evidence="1" id="KW-1133">Transmembrane helix</keyword>
<dbReference type="AlphaFoldDB" id="A0AA37MLU2"/>
<feature type="transmembrane region" description="Helical" evidence="1">
    <location>
        <begin position="189"/>
        <end position="210"/>
    </location>
</feature>
<evidence type="ECO:0000313" key="3">
    <source>
        <dbReference type="Proteomes" id="UP000887097"/>
    </source>
</evidence>
<comment type="caution">
    <text evidence="2">The sequence shown here is derived from an EMBL/GenBank/DDBJ whole genome shotgun (WGS) entry which is preliminary data.</text>
</comment>
<feature type="transmembrane region" description="Helical" evidence="1">
    <location>
        <begin position="281"/>
        <end position="302"/>
    </location>
</feature>
<organism evidence="2 3">
    <name type="scientific">Xylanibacter ruminicola</name>
    <name type="common">Prevotella ruminicola</name>
    <dbReference type="NCBI Taxonomy" id="839"/>
    <lineage>
        <taxon>Bacteria</taxon>
        <taxon>Pseudomonadati</taxon>
        <taxon>Bacteroidota</taxon>
        <taxon>Bacteroidia</taxon>
        <taxon>Bacteroidales</taxon>
        <taxon>Prevotellaceae</taxon>
        <taxon>Xylanibacter</taxon>
    </lineage>
</organism>
<evidence type="ECO:0000256" key="1">
    <source>
        <dbReference type="SAM" id="Phobius"/>
    </source>
</evidence>
<keyword evidence="1" id="KW-0812">Transmembrane</keyword>
<name>A0AA37MLU2_XYLRU</name>
<proteinExistence type="predicted"/>
<dbReference type="GeneID" id="31501283"/>
<keyword evidence="1" id="KW-0472">Membrane</keyword>
<sequence>MEMIIGILGLIATIVFGVLSIDLFKRKRRPCKLTYYPSETINIYWNLIKGFDSIEVLKNDKPIRNNVILLSGIISCNGDADLTGSNNVVHMCLPEGYKWLDVKIDSCSEGVDAQFSITNETNRNASLCFGLFRVNEYIKLQALVEYENEKKLSSLNDLHRKITFSHRIQNTCDVEKGDELRSYIPMRRFYLLVLANVIVLSLFYGGVLLFDNSDDVIYKDCETGMEYSCMVSDDNMIELNSRSIKDFCLELRPKKINIDEFRKRYVPVFQYKRMNLRSMSFLLGLSVPLAIGLLPTIIIVFFKVRRINKYYLLYKSSDKEGAN</sequence>
<dbReference type="RefSeq" id="WP_013064627.1">
    <property type="nucleotide sequence ID" value="NZ_BPTT01000001.1"/>
</dbReference>
<gene>
    <name evidence="2" type="ORF">PRMUPPPA20_22850</name>
</gene>
<protein>
    <submittedName>
        <fullName evidence="2">Uncharacterized protein</fullName>
    </submittedName>
</protein>
<evidence type="ECO:0000313" key="2">
    <source>
        <dbReference type="EMBL" id="GJG34176.1"/>
    </source>
</evidence>
<dbReference type="OMA" id="ETINIYW"/>
<dbReference type="Proteomes" id="UP000887097">
    <property type="component" value="Unassembled WGS sequence"/>
</dbReference>
<dbReference type="EMBL" id="BPTT01000001">
    <property type="protein sequence ID" value="GJG34176.1"/>
    <property type="molecule type" value="Genomic_DNA"/>
</dbReference>
<reference evidence="2" key="1">
    <citation type="submission" date="2021-08" db="EMBL/GenBank/DDBJ databases">
        <title>Prevotella lacticifex sp. nov., isolated from rumen of cow.</title>
        <authorList>
            <person name="Shinkai T."/>
            <person name="Ikeyama N."/>
            <person name="Kumagai M."/>
            <person name="Ohmori H."/>
            <person name="Sakamoto M."/>
            <person name="Ohkuma M."/>
            <person name="Mitsumori M."/>
        </authorList>
    </citation>
    <scope>NUCLEOTIDE SEQUENCE</scope>
    <source>
        <strain evidence="2">JCM 8259</strain>
    </source>
</reference>
<accession>A0AA37MLU2</accession>